<dbReference type="InterPro" id="IPR000847">
    <property type="entry name" value="LysR_HTH_N"/>
</dbReference>
<dbReference type="Pfam" id="PF03466">
    <property type="entry name" value="LysR_substrate"/>
    <property type="match status" value="1"/>
</dbReference>
<evidence type="ECO:0000256" key="1">
    <source>
        <dbReference type="ARBA" id="ARBA00009437"/>
    </source>
</evidence>
<reference evidence="6 7" key="1">
    <citation type="journal article" date="2014" name="Int. J. Syst. Evol. Microbiol.">
        <title>Complete genome sequence of Corynebacterium casei LMG S-19264T (=DSM 44701T), isolated from a smear-ripened cheese.</title>
        <authorList>
            <consortium name="US DOE Joint Genome Institute (JGI-PGF)"/>
            <person name="Walter F."/>
            <person name="Albersmeier A."/>
            <person name="Kalinowski J."/>
            <person name="Ruckert C."/>
        </authorList>
    </citation>
    <scope>NUCLEOTIDE SEQUENCE [LARGE SCALE GENOMIC DNA]</scope>
    <source>
        <strain evidence="6 7">CGMCC 1.7286</strain>
    </source>
</reference>
<evidence type="ECO:0000259" key="5">
    <source>
        <dbReference type="PROSITE" id="PS50931"/>
    </source>
</evidence>
<keyword evidence="7" id="KW-1185">Reference proteome</keyword>
<evidence type="ECO:0000256" key="3">
    <source>
        <dbReference type="ARBA" id="ARBA00023125"/>
    </source>
</evidence>
<dbReference type="Gene3D" id="3.40.190.290">
    <property type="match status" value="1"/>
</dbReference>
<organism evidence="6 7">
    <name type="scientific">Marinobacterium nitratireducens</name>
    <dbReference type="NCBI Taxonomy" id="518897"/>
    <lineage>
        <taxon>Bacteria</taxon>
        <taxon>Pseudomonadati</taxon>
        <taxon>Pseudomonadota</taxon>
        <taxon>Gammaproteobacteria</taxon>
        <taxon>Oceanospirillales</taxon>
        <taxon>Oceanospirillaceae</taxon>
        <taxon>Marinobacterium</taxon>
    </lineage>
</organism>
<evidence type="ECO:0000256" key="2">
    <source>
        <dbReference type="ARBA" id="ARBA00023015"/>
    </source>
</evidence>
<dbReference type="InterPro" id="IPR005119">
    <property type="entry name" value="LysR_subst-bd"/>
</dbReference>
<dbReference type="Proteomes" id="UP000599578">
    <property type="component" value="Unassembled WGS sequence"/>
</dbReference>
<dbReference type="CDD" id="cd05466">
    <property type="entry name" value="PBP2_LTTR_substrate"/>
    <property type="match status" value="1"/>
</dbReference>
<dbReference type="PANTHER" id="PTHR30126:SF81">
    <property type="entry name" value="HTH-TYPE TRANSCRIPTIONAL REGULATOR ILVY"/>
    <property type="match status" value="1"/>
</dbReference>
<sequence>METHNLHAFVTVAETGSFSQAATALCLTQSAVSKRVSLLEEQLATRLFDRIGRTVSLTEAGHALLPRARRILLELDDARRLIGNLSGEVRGPLKLAASHHISLHRLPPILRAYSQRFPDVSLELRFDESERAFDGIIRGELELALITLAPNPPASICQETVWQDPLRYVVSRDHPLAGRRAPDLEELTHFAAILPGASTFTRQIVETQFAQTGLPLHVGMTTNYMDTVRMMVSIGLGWSLLPETLIDDRLQILEIGSAPIVRQLGYIYHRNRTLSNAARHLVEMLQEQSR</sequence>
<proteinExistence type="inferred from homology"/>
<keyword evidence="3" id="KW-0238">DNA-binding</keyword>
<dbReference type="GO" id="GO:0000976">
    <property type="term" value="F:transcription cis-regulatory region binding"/>
    <property type="evidence" value="ECO:0007669"/>
    <property type="project" value="TreeGrafter"/>
</dbReference>
<gene>
    <name evidence="6" type="ORF">GCM10011348_01910</name>
</gene>
<dbReference type="PRINTS" id="PR00039">
    <property type="entry name" value="HTHLYSR"/>
</dbReference>
<dbReference type="EMBL" id="BMLT01000001">
    <property type="protein sequence ID" value="GGO75927.1"/>
    <property type="molecule type" value="Genomic_DNA"/>
</dbReference>
<dbReference type="Gene3D" id="1.10.10.10">
    <property type="entry name" value="Winged helix-like DNA-binding domain superfamily/Winged helix DNA-binding domain"/>
    <property type="match status" value="1"/>
</dbReference>
<comment type="similarity">
    <text evidence="1">Belongs to the LysR transcriptional regulatory family.</text>
</comment>
<dbReference type="InterPro" id="IPR036388">
    <property type="entry name" value="WH-like_DNA-bd_sf"/>
</dbReference>
<dbReference type="SUPFAM" id="SSF53850">
    <property type="entry name" value="Periplasmic binding protein-like II"/>
    <property type="match status" value="1"/>
</dbReference>
<comment type="caution">
    <text evidence="6">The sequence shown here is derived from an EMBL/GenBank/DDBJ whole genome shotgun (WGS) entry which is preliminary data.</text>
</comment>
<dbReference type="GO" id="GO:0003700">
    <property type="term" value="F:DNA-binding transcription factor activity"/>
    <property type="evidence" value="ECO:0007669"/>
    <property type="project" value="InterPro"/>
</dbReference>
<name>A0A918DP69_9GAMM</name>
<protein>
    <submittedName>
        <fullName evidence="6">LysR family transcriptional regulator</fullName>
    </submittedName>
</protein>
<dbReference type="PROSITE" id="PS50931">
    <property type="entry name" value="HTH_LYSR"/>
    <property type="match status" value="1"/>
</dbReference>
<feature type="domain" description="HTH lysR-type" evidence="5">
    <location>
        <begin position="1"/>
        <end position="58"/>
    </location>
</feature>
<dbReference type="Pfam" id="PF00126">
    <property type="entry name" value="HTH_1"/>
    <property type="match status" value="1"/>
</dbReference>
<evidence type="ECO:0000313" key="6">
    <source>
        <dbReference type="EMBL" id="GGO75927.1"/>
    </source>
</evidence>
<evidence type="ECO:0000256" key="4">
    <source>
        <dbReference type="ARBA" id="ARBA00023163"/>
    </source>
</evidence>
<dbReference type="RefSeq" id="WP_188857425.1">
    <property type="nucleotide sequence ID" value="NZ_BMLT01000001.1"/>
</dbReference>
<dbReference type="InterPro" id="IPR036390">
    <property type="entry name" value="WH_DNA-bd_sf"/>
</dbReference>
<dbReference type="SUPFAM" id="SSF46785">
    <property type="entry name" value="Winged helix' DNA-binding domain"/>
    <property type="match status" value="1"/>
</dbReference>
<dbReference type="AlphaFoldDB" id="A0A918DP69"/>
<accession>A0A918DP69</accession>
<dbReference type="FunFam" id="1.10.10.10:FF:000001">
    <property type="entry name" value="LysR family transcriptional regulator"/>
    <property type="match status" value="1"/>
</dbReference>
<evidence type="ECO:0000313" key="7">
    <source>
        <dbReference type="Proteomes" id="UP000599578"/>
    </source>
</evidence>
<dbReference type="PANTHER" id="PTHR30126">
    <property type="entry name" value="HTH-TYPE TRANSCRIPTIONAL REGULATOR"/>
    <property type="match status" value="1"/>
</dbReference>
<keyword evidence="2" id="KW-0805">Transcription regulation</keyword>
<keyword evidence="4" id="KW-0804">Transcription</keyword>